<organism evidence="13 14">
    <name type="scientific">Pythium insidiosum</name>
    <name type="common">Pythiosis disease agent</name>
    <dbReference type="NCBI Taxonomy" id="114742"/>
    <lineage>
        <taxon>Eukaryota</taxon>
        <taxon>Sar</taxon>
        <taxon>Stramenopiles</taxon>
        <taxon>Oomycota</taxon>
        <taxon>Peronosporomycetes</taxon>
        <taxon>Pythiales</taxon>
        <taxon>Pythiaceae</taxon>
        <taxon>Pythium</taxon>
    </lineage>
</organism>
<dbReference type="GO" id="GO:0005886">
    <property type="term" value="C:plasma membrane"/>
    <property type="evidence" value="ECO:0007669"/>
    <property type="project" value="UniProtKB-SubCell"/>
</dbReference>
<dbReference type="AlphaFoldDB" id="A0AAD5M6A3"/>
<dbReference type="GO" id="GO:1902600">
    <property type="term" value="P:proton transmembrane transport"/>
    <property type="evidence" value="ECO:0007669"/>
    <property type="project" value="TreeGrafter"/>
</dbReference>
<dbReference type="InterPro" id="IPR059000">
    <property type="entry name" value="ATPase_P-type_domA"/>
</dbReference>
<feature type="transmembrane region" description="Helical" evidence="11">
    <location>
        <begin position="509"/>
        <end position="534"/>
    </location>
</feature>
<dbReference type="InterPro" id="IPR008250">
    <property type="entry name" value="ATPase_P-typ_transduc_dom_A_sf"/>
</dbReference>
<dbReference type="Pfam" id="PF00690">
    <property type="entry name" value="Cation_ATPase_N"/>
    <property type="match status" value="1"/>
</dbReference>
<dbReference type="EMBL" id="JAKCXM010000036">
    <property type="protein sequence ID" value="KAJ0406093.1"/>
    <property type="molecule type" value="Genomic_DNA"/>
</dbReference>
<evidence type="ECO:0000256" key="11">
    <source>
        <dbReference type="SAM" id="Phobius"/>
    </source>
</evidence>
<evidence type="ECO:0000256" key="2">
    <source>
        <dbReference type="ARBA" id="ARBA00007692"/>
    </source>
</evidence>
<feature type="transmembrane region" description="Helical" evidence="11">
    <location>
        <begin position="104"/>
        <end position="122"/>
    </location>
</feature>
<keyword evidence="4 11" id="KW-0812">Transmembrane</keyword>
<proteinExistence type="inferred from homology"/>
<dbReference type="InterPro" id="IPR004014">
    <property type="entry name" value="ATPase_P-typ_cation-transptr_N"/>
</dbReference>
<keyword evidence="14" id="KW-1185">Reference proteome</keyword>
<feature type="transmembrane region" description="Helical" evidence="11">
    <location>
        <begin position="590"/>
        <end position="609"/>
    </location>
</feature>
<dbReference type="Gene3D" id="2.70.150.10">
    <property type="entry name" value="Calcium-transporting ATPase, cytoplasmic transduction domain A"/>
    <property type="match status" value="1"/>
</dbReference>
<evidence type="ECO:0000256" key="6">
    <source>
        <dbReference type="ARBA" id="ARBA00022840"/>
    </source>
</evidence>
<evidence type="ECO:0000313" key="14">
    <source>
        <dbReference type="Proteomes" id="UP001209570"/>
    </source>
</evidence>
<dbReference type="FunFam" id="2.70.150.10:FF:000003">
    <property type="entry name" value="Sodium/potassium-transporting ATPase subunit alpha"/>
    <property type="match status" value="1"/>
</dbReference>
<keyword evidence="5" id="KW-0547">Nucleotide-binding</keyword>
<dbReference type="SMART" id="SM00733">
    <property type="entry name" value="Mterf"/>
    <property type="match status" value="8"/>
</dbReference>
<evidence type="ECO:0000256" key="10">
    <source>
        <dbReference type="SAM" id="MobiDB-lite"/>
    </source>
</evidence>
<keyword evidence="3" id="KW-1003">Cell membrane</keyword>
<feature type="domain" description="Cation-transporting P-type ATPase N-terminal" evidence="12">
    <location>
        <begin position="53"/>
        <end position="121"/>
    </location>
</feature>
<gene>
    <name evidence="13" type="ORF">P43SY_008344</name>
</gene>
<evidence type="ECO:0000256" key="4">
    <source>
        <dbReference type="ARBA" id="ARBA00022692"/>
    </source>
</evidence>
<dbReference type="Pfam" id="PF00122">
    <property type="entry name" value="E1-E2_ATPase"/>
    <property type="match status" value="1"/>
</dbReference>
<dbReference type="PANTHER" id="PTHR43294:SF21">
    <property type="entry name" value="CATION TRANSPORTING ATPASE"/>
    <property type="match status" value="1"/>
</dbReference>
<reference evidence="13" key="1">
    <citation type="submission" date="2021-12" db="EMBL/GenBank/DDBJ databases">
        <title>Prjna785345.</title>
        <authorList>
            <person name="Rujirawat T."/>
            <person name="Krajaejun T."/>
        </authorList>
    </citation>
    <scope>NUCLEOTIDE SEQUENCE</scope>
    <source>
        <strain evidence="13">Pi057C3</strain>
    </source>
</reference>
<sequence>MKKPKSAIVRNAELTKPDGGNNAGSDGKKTPSASDSRYWQAYAELDELVKRSEDTKINVDDLEKSTGLSAAKVTALREVHGYNRLTPPKRVPDYVLFLRQFLDLFRVLLNVAGVLSLIAFLIDTSVMLNLYLAIVLFVIVFVASVTTFLQERSSGKVMDSFTKMLPQKCTVVRDGKSQLVPAEELVVGDLVWVRNGDKVPADIRVLLCSNLKVENSSLTGETELVPLTAKKMDDNIEPLECKNIAFNGSLCFDGSALGIVVTIGDSTVIGRIAKLASTTKHRQTNMEREVNHFSIFVKRLDCVETLGSMTLIATDKTGTLTKNVMTVTDMWTGRDFHRIPTLDSLVLETDEAVDYLTDASPRAVLVRGATLCNRAAPDRSDRATLKQADVGVAMGKNGSDVAREAADIVLMDDNFSSIVRGIEQGRVIYDNLKKTIAYTLTHLVPEIMPVAIDLALGMPPGLTSLQVLSIDLATEIGPAISLAYEGTENDIMHRPPRDLEKDRLVSVPLLLYAYCIAGIINTLGCFLAYASVYWRNSVSLHDLFLSSSDHWGDHPTVFNVSMIYGTLLELTVLVVLVYVPGVQSIMGSAAVDYVPWLIAVGTGMLTWLYREARPTSMLVGLRRLWTPRGAASAVRSGMSVRCELLAPFGAVGGTRPLAAFARAKAAELDDDEWLSAAHARIAKKTRLLFGEKYCGETMEDKIEASVQFLQSFGLTHKQAVGTIARHPMIMRYSNDTIERKISWLKLNGVSSDNIVRMITRHPSVVGMSERSLEATKRWFINQGVDEDKVPFYFTAFPQSMSMSLDTLDRKTATIMSFGLTRVHMRRIYRRAPQILTMSVESMVQKVEVLKTLGLPDDRVAKVIAVVPEILALSIERVKEKLVMLNECYGEGRAVELWLSSPRIVMNNTEQLRRSFEFLTAEVGYTKEQLGVNINHIMRSVDRILRPRYEFLVKNGFQEELDRTKWIAASDNRFIAEYPAYAEFLDDYNRKLKAVG</sequence>
<feature type="transmembrane region" description="Helical" evidence="11">
    <location>
        <begin position="554"/>
        <end position="578"/>
    </location>
</feature>
<dbReference type="Gene3D" id="3.40.50.1000">
    <property type="entry name" value="HAD superfamily/HAD-like"/>
    <property type="match status" value="1"/>
</dbReference>
<dbReference type="GO" id="GO:0003676">
    <property type="term" value="F:nucleic acid binding"/>
    <property type="evidence" value="ECO:0007669"/>
    <property type="project" value="InterPro"/>
</dbReference>
<dbReference type="GO" id="GO:0005391">
    <property type="term" value="F:P-type sodium:potassium-exchanging transporter activity"/>
    <property type="evidence" value="ECO:0007669"/>
    <property type="project" value="TreeGrafter"/>
</dbReference>
<dbReference type="InterPro" id="IPR036412">
    <property type="entry name" value="HAD-like_sf"/>
</dbReference>
<dbReference type="GO" id="GO:0006883">
    <property type="term" value="P:intracellular sodium ion homeostasis"/>
    <property type="evidence" value="ECO:0007669"/>
    <property type="project" value="TreeGrafter"/>
</dbReference>
<dbReference type="SUPFAM" id="SSF81653">
    <property type="entry name" value="Calcium ATPase, transduction domain A"/>
    <property type="match status" value="1"/>
</dbReference>
<comment type="subcellular location">
    <subcellularLocation>
        <location evidence="1">Cell membrane</location>
        <topology evidence="1">Multi-pass membrane protein</topology>
    </subcellularLocation>
</comment>
<protein>
    <recommendedName>
        <fullName evidence="12">Cation-transporting P-type ATPase N-terminal domain-containing protein</fullName>
    </recommendedName>
</protein>
<comment type="similarity">
    <text evidence="2">Belongs to the mTERF family.</text>
</comment>
<evidence type="ECO:0000259" key="12">
    <source>
        <dbReference type="SMART" id="SM00831"/>
    </source>
</evidence>
<evidence type="ECO:0000256" key="1">
    <source>
        <dbReference type="ARBA" id="ARBA00004651"/>
    </source>
</evidence>
<comment type="caution">
    <text evidence="13">The sequence shown here is derived from an EMBL/GenBank/DDBJ whole genome shotgun (WGS) entry which is preliminary data.</text>
</comment>
<dbReference type="SUPFAM" id="SSF56784">
    <property type="entry name" value="HAD-like"/>
    <property type="match status" value="1"/>
</dbReference>
<evidence type="ECO:0000256" key="5">
    <source>
        <dbReference type="ARBA" id="ARBA00022741"/>
    </source>
</evidence>
<dbReference type="Pfam" id="PF00689">
    <property type="entry name" value="Cation_ATPase_C"/>
    <property type="match status" value="1"/>
</dbReference>
<dbReference type="InterPro" id="IPR018303">
    <property type="entry name" value="ATPase_P-typ_P_site"/>
</dbReference>
<dbReference type="SUPFAM" id="SSF81665">
    <property type="entry name" value="Calcium ATPase, transmembrane domain M"/>
    <property type="match status" value="1"/>
</dbReference>
<dbReference type="PROSITE" id="PS00154">
    <property type="entry name" value="ATPASE_E1_E2"/>
    <property type="match status" value="1"/>
</dbReference>
<dbReference type="PANTHER" id="PTHR43294">
    <property type="entry name" value="SODIUM/POTASSIUM-TRANSPORTING ATPASE SUBUNIT ALPHA"/>
    <property type="match status" value="1"/>
</dbReference>
<dbReference type="Pfam" id="PF02536">
    <property type="entry name" value="mTERF"/>
    <property type="match status" value="2"/>
</dbReference>
<dbReference type="InterPro" id="IPR038538">
    <property type="entry name" value="MTERF_sf"/>
</dbReference>
<dbReference type="GO" id="GO:1990573">
    <property type="term" value="P:potassium ion import across plasma membrane"/>
    <property type="evidence" value="ECO:0007669"/>
    <property type="project" value="TreeGrafter"/>
</dbReference>
<dbReference type="InterPro" id="IPR023214">
    <property type="entry name" value="HAD_sf"/>
</dbReference>
<accession>A0AAD5M6A3</accession>
<dbReference type="GO" id="GO:0036376">
    <property type="term" value="P:sodium ion export across plasma membrane"/>
    <property type="evidence" value="ECO:0007669"/>
    <property type="project" value="TreeGrafter"/>
</dbReference>
<dbReference type="GO" id="GO:0005524">
    <property type="term" value="F:ATP binding"/>
    <property type="evidence" value="ECO:0007669"/>
    <property type="project" value="UniProtKB-KW"/>
</dbReference>
<name>A0AAD5M6A3_PYTIN</name>
<evidence type="ECO:0000256" key="3">
    <source>
        <dbReference type="ARBA" id="ARBA00022475"/>
    </source>
</evidence>
<dbReference type="InterPro" id="IPR006068">
    <property type="entry name" value="ATPase_P-typ_cation-transptr_C"/>
</dbReference>
<dbReference type="SMART" id="SM00831">
    <property type="entry name" value="Cation_ATPase_N"/>
    <property type="match status" value="1"/>
</dbReference>
<evidence type="ECO:0000256" key="8">
    <source>
        <dbReference type="ARBA" id="ARBA00022989"/>
    </source>
</evidence>
<evidence type="ECO:0000256" key="9">
    <source>
        <dbReference type="ARBA" id="ARBA00023136"/>
    </source>
</evidence>
<dbReference type="Proteomes" id="UP001209570">
    <property type="component" value="Unassembled WGS sequence"/>
</dbReference>
<evidence type="ECO:0000313" key="13">
    <source>
        <dbReference type="EMBL" id="KAJ0406093.1"/>
    </source>
</evidence>
<dbReference type="InterPro" id="IPR050510">
    <property type="entry name" value="Cation_transp_ATPase_P-type"/>
</dbReference>
<dbReference type="InterPro" id="IPR003690">
    <property type="entry name" value="MTERF"/>
</dbReference>
<feature type="region of interest" description="Disordered" evidence="10">
    <location>
        <begin position="1"/>
        <end position="35"/>
    </location>
</feature>
<keyword evidence="6" id="KW-0067">ATP-binding</keyword>
<feature type="transmembrane region" description="Helical" evidence="11">
    <location>
        <begin position="128"/>
        <end position="149"/>
    </location>
</feature>
<dbReference type="GO" id="GO:0030007">
    <property type="term" value="P:intracellular potassium ion homeostasis"/>
    <property type="evidence" value="ECO:0007669"/>
    <property type="project" value="TreeGrafter"/>
</dbReference>
<keyword evidence="9 11" id="KW-0472">Membrane</keyword>
<dbReference type="Gene3D" id="1.25.70.10">
    <property type="entry name" value="Transcription termination factor 3, mitochondrial"/>
    <property type="match status" value="1"/>
</dbReference>
<keyword evidence="8 11" id="KW-1133">Transmembrane helix</keyword>
<dbReference type="Gene3D" id="1.20.1110.10">
    <property type="entry name" value="Calcium-transporting ATPase, transmembrane domain"/>
    <property type="match status" value="3"/>
</dbReference>
<evidence type="ECO:0000256" key="7">
    <source>
        <dbReference type="ARBA" id="ARBA00022946"/>
    </source>
</evidence>
<dbReference type="InterPro" id="IPR023298">
    <property type="entry name" value="ATPase_P-typ_TM_dom_sf"/>
</dbReference>
<keyword evidence="7" id="KW-0809">Transit peptide</keyword>